<evidence type="ECO:0000313" key="1">
    <source>
        <dbReference type="EMBL" id="CAG5073349.1"/>
    </source>
</evidence>
<keyword evidence="2" id="KW-1185">Reference proteome</keyword>
<sequence>MNSFFVSVYHYLHDMYVENSKIMIVLGSKNNFYFSQTDIQNGSNEPRVISLSQCKQIFHFDERIECKAKIKIHNSYVVTAYSERDFCIALKTETQNEEYDFVTKSIQGVNTFLHISNCVIKFDVMFILTQEGSLIFYKFKNINHLIDIDLLTNQAMAIETGSEYSLVKLMMRNLIPYTLIICEKKDIILLTF</sequence>
<dbReference type="EMBL" id="CAJNRD030001114">
    <property type="protein sequence ID" value="CAG5073349.1"/>
    <property type="molecule type" value="Genomic_DNA"/>
</dbReference>
<gene>
    <name evidence="1" type="ORF">HICCMSTLAB_LOCUS293</name>
</gene>
<organism evidence="1 2">
    <name type="scientific">Cotesia congregata</name>
    <name type="common">Parasitoid wasp</name>
    <name type="synonym">Apanteles congregatus</name>
    <dbReference type="NCBI Taxonomy" id="51543"/>
    <lineage>
        <taxon>Eukaryota</taxon>
        <taxon>Metazoa</taxon>
        <taxon>Ecdysozoa</taxon>
        <taxon>Arthropoda</taxon>
        <taxon>Hexapoda</taxon>
        <taxon>Insecta</taxon>
        <taxon>Pterygota</taxon>
        <taxon>Neoptera</taxon>
        <taxon>Endopterygota</taxon>
        <taxon>Hymenoptera</taxon>
        <taxon>Apocrita</taxon>
        <taxon>Ichneumonoidea</taxon>
        <taxon>Braconidae</taxon>
        <taxon>Microgastrinae</taxon>
        <taxon>Cotesia</taxon>
    </lineage>
</organism>
<proteinExistence type="predicted"/>
<reference evidence="1" key="1">
    <citation type="submission" date="2021-04" db="EMBL/GenBank/DDBJ databases">
        <authorList>
            <person name="Chebbi M.A.C M."/>
        </authorList>
    </citation>
    <scope>NUCLEOTIDE SEQUENCE</scope>
</reference>
<dbReference type="AlphaFoldDB" id="A0A8J2E8I2"/>
<evidence type="ECO:0000313" key="2">
    <source>
        <dbReference type="Proteomes" id="UP000786811"/>
    </source>
</evidence>
<accession>A0A8J2E8I2</accession>
<dbReference type="Proteomes" id="UP000786811">
    <property type="component" value="Unassembled WGS sequence"/>
</dbReference>
<comment type="caution">
    <text evidence="1">The sequence shown here is derived from an EMBL/GenBank/DDBJ whole genome shotgun (WGS) entry which is preliminary data.</text>
</comment>
<protein>
    <submittedName>
        <fullName evidence="1">Uncharacterized protein</fullName>
    </submittedName>
</protein>
<name>A0A8J2E8I2_COTCN</name>